<protein>
    <recommendedName>
        <fullName evidence="1">Rho-GAP domain-containing protein</fullName>
    </recommendedName>
</protein>
<dbReference type="PROSITE" id="PS50238">
    <property type="entry name" value="RHOGAP"/>
    <property type="match status" value="1"/>
</dbReference>
<accession>A0A3Q3ICW4</accession>
<reference evidence="2" key="2">
    <citation type="submission" date="2025-09" db="UniProtKB">
        <authorList>
            <consortium name="Ensembl"/>
        </authorList>
    </citation>
    <scope>IDENTIFICATION</scope>
</reference>
<dbReference type="SMART" id="SM00324">
    <property type="entry name" value="RhoGAP"/>
    <property type="match status" value="1"/>
</dbReference>
<evidence type="ECO:0000259" key="1">
    <source>
        <dbReference type="PROSITE" id="PS50238"/>
    </source>
</evidence>
<name>A0A3Q3ICW4_MONAL</name>
<keyword evidence="3" id="KW-1185">Reference proteome</keyword>
<dbReference type="GO" id="GO:0007165">
    <property type="term" value="P:signal transduction"/>
    <property type="evidence" value="ECO:0007669"/>
    <property type="project" value="InterPro"/>
</dbReference>
<dbReference type="Ensembl" id="ENSMALT00000001774.1">
    <property type="protein sequence ID" value="ENSMALP00000001723.1"/>
    <property type="gene ID" value="ENSMALG00000001277.1"/>
</dbReference>
<dbReference type="PANTHER" id="PTHR15904">
    <property type="entry name" value="FAM13"/>
    <property type="match status" value="1"/>
</dbReference>
<reference evidence="2" key="1">
    <citation type="submission" date="2025-08" db="UniProtKB">
        <authorList>
            <consortium name="Ensembl"/>
        </authorList>
    </citation>
    <scope>IDENTIFICATION</scope>
</reference>
<dbReference type="SUPFAM" id="SSF48350">
    <property type="entry name" value="GTPase activation domain, GAP"/>
    <property type="match status" value="1"/>
</dbReference>
<feature type="domain" description="Rho-GAP" evidence="1">
    <location>
        <begin position="36"/>
        <end position="193"/>
    </location>
</feature>
<dbReference type="AlphaFoldDB" id="A0A3Q3ICW4"/>
<evidence type="ECO:0000313" key="2">
    <source>
        <dbReference type="Ensembl" id="ENSMALP00000001723.1"/>
    </source>
</evidence>
<dbReference type="InterPro" id="IPR039102">
    <property type="entry name" value="FAM13"/>
</dbReference>
<dbReference type="Gene3D" id="1.10.555.10">
    <property type="entry name" value="Rho GTPase activation protein"/>
    <property type="match status" value="1"/>
</dbReference>
<dbReference type="PANTHER" id="PTHR15904:SF18">
    <property type="entry name" value="PROTEIN FAM13A"/>
    <property type="match status" value="1"/>
</dbReference>
<organism evidence="2 3">
    <name type="scientific">Monopterus albus</name>
    <name type="common">Swamp eel</name>
    <dbReference type="NCBI Taxonomy" id="43700"/>
    <lineage>
        <taxon>Eukaryota</taxon>
        <taxon>Metazoa</taxon>
        <taxon>Chordata</taxon>
        <taxon>Craniata</taxon>
        <taxon>Vertebrata</taxon>
        <taxon>Euteleostomi</taxon>
        <taxon>Actinopterygii</taxon>
        <taxon>Neopterygii</taxon>
        <taxon>Teleostei</taxon>
        <taxon>Neoteleostei</taxon>
        <taxon>Acanthomorphata</taxon>
        <taxon>Anabantaria</taxon>
        <taxon>Synbranchiformes</taxon>
        <taxon>Synbranchidae</taxon>
        <taxon>Monopterus</taxon>
    </lineage>
</organism>
<dbReference type="Proteomes" id="UP000261600">
    <property type="component" value="Unplaced"/>
</dbReference>
<sequence length="193" mass="21919">HNKAAVLVKKDMKKMVQAPVLRPRIVAAKHTKLFGASLFELQEKGLVQDGVPLVVQRMVEHLRKHLHQEGLFRVNGNVRAVETLKQRLESDEDVDLLSESDTCTVASLLKQYFRDLPAGLVDSAVQEALIQHYQCGDDDSWSDMRDLLQQLPDVHHSLLRYLCHFLTLVECNHKDNRMTALNLATVFGPSVFQ</sequence>
<dbReference type="InterPro" id="IPR008936">
    <property type="entry name" value="Rho_GTPase_activation_prot"/>
</dbReference>
<evidence type="ECO:0000313" key="3">
    <source>
        <dbReference type="Proteomes" id="UP000261600"/>
    </source>
</evidence>
<dbReference type="STRING" id="43700.ENSMALP00000001723"/>
<dbReference type="InterPro" id="IPR000198">
    <property type="entry name" value="RhoGAP_dom"/>
</dbReference>
<dbReference type="Pfam" id="PF00620">
    <property type="entry name" value="RhoGAP"/>
    <property type="match status" value="1"/>
</dbReference>
<proteinExistence type="predicted"/>